<accession>X1GG25</accession>
<evidence type="ECO:0000313" key="1">
    <source>
        <dbReference type="EMBL" id="GAH43780.1"/>
    </source>
</evidence>
<dbReference type="Pfam" id="PF16811">
    <property type="entry name" value="TAtT"/>
    <property type="match status" value="1"/>
</dbReference>
<protein>
    <submittedName>
        <fullName evidence="1">Uncharacterized protein</fullName>
    </submittedName>
</protein>
<dbReference type="Gene3D" id="1.25.40.920">
    <property type="entry name" value="TRAP transporter T-component"/>
    <property type="match status" value="1"/>
</dbReference>
<proteinExistence type="predicted"/>
<dbReference type="InterPro" id="IPR031823">
    <property type="entry name" value="TatT"/>
</dbReference>
<sequence length="179" mass="20201">MLLASGCGALRRAEIRNAARVFSDHPGSNVFVQDNDPELIRDALPFVLKTYEALLASDPKNRDLYLATADAFARYASAFVHAEAERLEKVDFQRAQYLRRRATKLYLRGRNYAVAGLTLDYPDFEKRLREDLQRILHALSEKDVPLLFWAAAGWAGAISTDVNNMSLVAELPIVEAMMR</sequence>
<name>X1GG25_9ZZZZ</name>
<comment type="caution">
    <text evidence="1">The sequence shown here is derived from an EMBL/GenBank/DDBJ whole genome shotgun (WGS) entry which is preliminary data.</text>
</comment>
<feature type="non-terminal residue" evidence="1">
    <location>
        <position position="179"/>
    </location>
</feature>
<gene>
    <name evidence="1" type="ORF">S03H2_14390</name>
</gene>
<dbReference type="InterPro" id="IPR038537">
    <property type="entry name" value="TatT_sf"/>
</dbReference>
<dbReference type="EMBL" id="BARU01007302">
    <property type="protein sequence ID" value="GAH43780.1"/>
    <property type="molecule type" value="Genomic_DNA"/>
</dbReference>
<dbReference type="AlphaFoldDB" id="X1GG25"/>
<reference evidence="1" key="1">
    <citation type="journal article" date="2014" name="Front. Microbiol.">
        <title>High frequency of phylogenetically diverse reductive dehalogenase-homologous genes in deep subseafloor sedimentary metagenomes.</title>
        <authorList>
            <person name="Kawai M."/>
            <person name="Futagami T."/>
            <person name="Toyoda A."/>
            <person name="Takaki Y."/>
            <person name="Nishi S."/>
            <person name="Hori S."/>
            <person name="Arai W."/>
            <person name="Tsubouchi T."/>
            <person name="Morono Y."/>
            <person name="Uchiyama I."/>
            <person name="Ito T."/>
            <person name="Fujiyama A."/>
            <person name="Inagaki F."/>
            <person name="Takami H."/>
        </authorList>
    </citation>
    <scope>NUCLEOTIDE SEQUENCE</scope>
    <source>
        <strain evidence="1">Expedition CK06-06</strain>
    </source>
</reference>
<organism evidence="1">
    <name type="scientific">marine sediment metagenome</name>
    <dbReference type="NCBI Taxonomy" id="412755"/>
    <lineage>
        <taxon>unclassified sequences</taxon>
        <taxon>metagenomes</taxon>
        <taxon>ecological metagenomes</taxon>
    </lineage>
</organism>